<evidence type="ECO:0000313" key="1">
    <source>
        <dbReference type="EMBL" id="TQD89635.1"/>
    </source>
</evidence>
<dbReference type="AlphaFoldDB" id="A0A540LT14"/>
<organism evidence="1 2">
    <name type="scientific">Malus baccata</name>
    <name type="common">Siberian crab apple</name>
    <name type="synonym">Pyrus baccata</name>
    <dbReference type="NCBI Taxonomy" id="106549"/>
    <lineage>
        <taxon>Eukaryota</taxon>
        <taxon>Viridiplantae</taxon>
        <taxon>Streptophyta</taxon>
        <taxon>Embryophyta</taxon>
        <taxon>Tracheophyta</taxon>
        <taxon>Spermatophyta</taxon>
        <taxon>Magnoliopsida</taxon>
        <taxon>eudicotyledons</taxon>
        <taxon>Gunneridae</taxon>
        <taxon>Pentapetalae</taxon>
        <taxon>rosids</taxon>
        <taxon>fabids</taxon>
        <taxon>Rosales</taxon>
        <taxon>Rosaceae</taxon>
        <taxon>Amygdaloideae</taxon>
        <taxon>Maleae</taxon>
        <taxon>Malus</taxon>
    </lineage>
</organism>
<proteinExistence type="predicted"/>
<gene>
    <name evidence="1" type="ORF">C1H46_024770</name>
</gene>
<name>A0A540LT14_MALBA</name>
<dbReference type="Proteomes" id="UP000315295">
    <property type="component" value="Unassembled WGS sequence"/>
</dbReference>
<evidence type="ECO:0000313" key="2">
    <source>
        <dbReference type="Proteomes" id="UP000315295"/>
    </source>
</evidence>
<dbReference type="EMBL" id="VIEB01000472">
    <property type="protein sequence ID" value="TQD89635.1"/>
    <property type="molecule type" value="Genomic_DNA"/>
</dbReference>
<accession>A0A540LT14</accession>
<comment type="caution">
    <text evidence="1">The sequence shown here is derived from an EMBL/GenBank/DDBJ whole genome shotgun (WGS) entry which is preliminary data.</text>
</comment>
<reference evidence="1 2" key="1">
    <citation type="journal article" date="2019" name="G3 (Bethesda)">
        <title>Sequencing of a Wild Apple (Malus baccata) Genome Unravels the Differences Between Cultivated and Wild Apple Species Regarding Disease Resistance and Cold Tolerance.</title>
        <authorList>
            <person name="Chen X."/>
        </authorList>
    </citation>
    <scope>NUCLEOTIDE SEQUENCE [LARGE SCALE GENOMIC DNA]</scope>
    <source>
        <strain evidence="2">cv. Shandingzi</strain>
        <tissue evidence="1">Leaves</tissue>
    </source>
</reference>
<sequence length="62" mass="7351">MLMVVINLMISLEMENLVTRNSGKSRRNRLMQMILYGQGVKTKVTMKRMKRVVLKKEIKKVR</sequence>
<protein>
    <submittedName>
        <fullName evidence="1">Uncharacterized protein</fullName>
    </submittedName>
</protein>
<keyword evidence="2" id="KW-1185">Reference proteome</keyword>